<feature type="transmembrane region" description="Helical" evidence="8">
    <location>
        <begin position="6"/>
        <end position="23"/>
    </location>
</feature>
<reference evidence="9 10" key="1">
    <citation type="submission" date="2014-07" db="EMBL/GenBank/DDBJ databases">
        <title>Genome Sequence of Rhodococcus opacus Strain R7, a Biodegrader of Mono- and Polycyclic Aromatic Hydrocarbons.</title>
        <authorList>
            <person name="Di Gennaro P."/>
            <person name="Zampolli J."/>
            <person name="Presti I."/>
            <person name="Cappelletti M."/>
            <person name="D'Ursi P."/>
            <person name="Orro A."/>
            <person name="Mezzelani A."/>
            <person name="Milanesi L."/>
        </authorList>
    </citation>
    <scope>NUCLEOTIDE SEQUENCE [LARGE SCALE GENOMIC DNA]</scope>
    <source>
        <strain evidence="9 10">R7</strain>
    </source>
</reference>
<feature type="region of interest" description="Disordered" evidence="7">
    <location>
        <begin position="469"/>
        <end position="490"/>
    </location>
</feature>
<evidence type="ECO:0000313" key="10">
    <source>
        <dbReference type="Proteomes" id="UP000028488"/>
    </source>
</evidence>
<dbReference type="eggNOG" id="COG0591">
    <property type="taxonomic scope" value="Bacteria"/>
</dbReference>
<evidence type="ECO:0000256" key="2">
    <source>
        <dbReference type="ARBA" id="ARBA00006434"/>
    </source>
</evidence>
<dbReference type="RefSeq" id="WP_037230623.1">
    <property type="nucleotide sequence ID" value="NZ_CP008947.1"/>
</dbReference>
<gene>
    <name evidence="9" type="ORF">EP51_17305</name>
</gene>
<dbReference type="InterPro" id="IPR038377">
    <property type="entry name" value="Na/Glc_symporter_sf"/>
</dbReference>
<feature type="transmembrane region" description="Helical" evidence="8">
    <location>
        <begin position="278"/>
        <end position="298"/>
    </location>
</feature>
<feature type="transmembrane region" description="Helical" evidence="8">
    <location>
        <begin position="189"/>
        <end position="215"/>
    </location>
</feature>
<evidence type="ECO:0000256" key="3">
    <source>
        <dbReference type="ARBA" id="ARBA00022448"/>
    </source>
</evidence>
<comment type="subcellular location">
    <subcellularLocation>
        <location evidence="1">Membrane</location>
        <topology evidence="1">Multi-pass membrane protein</topology>
    </subcellularLocation>
</comment>
<feature type="transmembrane region" description="Helical" evidence="8">
    <location>
        <begin position="235"/>
        <end position="257"/>
    </location>
</feature>
<dbReference type="CDD" id="cd10322">
    <property type="entry name" value="SLC5sbd"/>
    <property type="match status" value="1"/>
</dbReference>
<comment type="similarity">
    <text evidence="2">Belongs to the sodium:solute symporter (SSF) (TC 2.A.21) family.</text>
</comment>
<feature type="transmembrane region" description="Helical" evidence="8">
    <location>
        <begin position="43"/>
        <end position="68"/>
    </location>
</feature>
<feature type="transmembrane region" description="Helical" evidence="8">
    <location>
        <begin position="362"/>
        <end position="379"/>
    </location>
</feature>
<feature type="transmembrane region" description="Helical" evidence="8">
    <location>
        <begin position="119"/>
        <end position="138"/>
    </location>
</feature>
<proteinExistence type="inferred from homology"/>
<feature type="transmembrane region" description="Helical" evidence="8">
    <location>
        <begin position="318"/>
        <end position="342"/>
    </location>
</feature>
<evidence type="ECO:0000256" key="7">
    <source>
        <dbReference type="SAM" id="MobiDB-lite"/>
    </source>
</evidence>
<evidence type="ECO:0000256" key="1">
    <source>
        <dbReference type="ARBA" id="ARBA00004141"/>
    </source>
</evidence>
<feature type="transmembrane region" description="Helical" evidence="8">
    <location>
        <begin position="385"/>
        <end position="406"/>
    </location>
</feature>
<protein>
    <submittedName>
        <fullName evidence="9">Sodium:solute symporter</fullName>
    </submittedName>
</protein>
<sequence>MTNSALWITLAGMIGLAVIAVGGRRKRAQNLSEWTVGKRNFGVVTSFFLQAGESFTTFTFLGVAGIAFTAGIGATYAIPYIPLGYVALYFIGPRIWKLSKDRGYITQADFFADRYRSPLLGRLVALCGIIFLLPYLQLQITGLGLIVRLVTGSASSGTLSMIVATVLVVGFVLWAGIHGLARTAYVKDVLILLAVVVLSIVIPLHFAGGIGDVFGQIAQTHSEMLTVNPGDYDKVWWTTSLLISAIGCGFLTTPHLWPPLLAAKNGRVIRSNNTFLPMYQVVMILPIMLGFVGILALNPNTSSNAVLLTLAGGALPNWALGLIAIAAASAAMLPAGAICIGISTLASHNLVKIESERTKLRFNHLVVIAAATMALVLGLTRPDLLANLLLLTFGGLSQLAPGLALALPEKPLLAKQSVFAGLVAGMLTVIVMTVFELNLANIDAGICGLVLNLAVIAVVEAVVRTTRPRTPTAASSEDLPAATPILETSK</sequence>
<dbReference type="GO" id="GO:0005886">
    <property type="term" value="C:plasma membrane"/>
    <property type="evidence" value="ECO:0007669"/>
    <property type="project" value="TreeGrafter"/>
</dbReference>
<name>A0A076ES40_RHOOP</name>
<evidence type="ECO:0000256" key="4">
    <source>
        <dbReference type="ARBA" id="ARBA00022692"/>
    </source>
</evidence>
<feature type="transmembrane region" description="Helical" evidence="8">
    <location>
        <begin position="74"/>
        <end position="92"/>
    </location>
</feature>
<keyword evidence="5 8" id="KW-1133">Transmembrane helix</keyword>
<organism evidence="9 10">
    <name type="scientific">Rhodococcus opacus</name>
    <name type="common">Nocardia opaca</name>
    <dbReference type="NCBI Taxonomy" id="37919"/>
    <lineage>
        <taxon>Bacteria</taxon>
        <taxon>Bacillati</taxon>
        <taxon>Actinomycetota</taxon>
        <taxon>Actinomycetes</taxon>
        <taxon>Mycobacteriales</taxon>
        <taxon>Nocardiaceae</taxon>
        <taxon>Rhodococcus</taxon>
    </lineage>
</organism>
<feature type="transmembrane region" description="Helical" evidence="8">
    <location>
        <begin position="418"/>
        <end position="435"/>
    </location>
</feature>
<keyword evidence="3" id="KW-0813">Transport</keyword>
<keyword evidence="6 8" id="KW-0472">Membrane</keyword>
<dbReference type="Proteomes" id="UP000028488">
    <property type="component" value="Chromosome"/>
</dbReference>
<evidence type="ECO:0000256" key="5">
    <source>
        <dbReference type="ARBA" id="ARBA00022989"/>
    </source>
</evidence>
<dbReference type="GO" id="GO:0022857">
    <property type="term" value="F:transmembrane transporter activity"/>
    <property type="evidence" value="ECO:0007669"/>
    <property type="project" value="InterPro"/>
</dbReference>
<dbReference type="InterPro" id="IPR050277">
    <property type="entry name" value="Sodium:Solute_Symporter"/>
</dbReference>
<keyword evidence="4 8" id="KW-0812">Transmembrane</keyword>
<accession>A0A076ES40</accession>
<dbReference type="PROSITE" id="PS50283">
    <property type="entry name" value="NA_SOLUT_SYMP_3"/>
    <property type="match status" value="1"/>
</dbReference>
<dbReference type="EMBL" id="CP008947">
    <property type="protein sequence ID" value="AII06269.1"/>
    <property type="molecule type" value="Genomic_DNA"/>
</dbReference>
<dbReference type="InterPro" id="IPR001734">
    <property type="entry name" value="Na/solute_symporter"/>
</dbReference>
<dbReference type="Gene3D" id="1.20.1730.10">
    <property type="entry name" value="Sodium/glucose cotransporter"/>
    <property type="match status" value="1"/>
</dbReference>
<evidence type="ECO:0000313" key="9">
    <source>
        <dbReference type="EMBL" id="AII06269.1"/>
    </source>
</evidence>
<feature type="transmembrane region" description="Helical" evidence="8">
    <location>
        <begin position="158"/>
        <end position="177"/>
    </location>
</feature>
<evidence type="ECO:0000256" key="6">
    <source>
        <dbReference type="ARBA" id="ARBA00023136"/>
    </source>
</evidence>
<evidence type="ECO:0000256" key="8">
    <source>
        <dbReference type="SAM" id="Phobius"/>
    </source>
</evidence>
<dbReference type="AlphaFoldDB" id="A0A076ES40"/>
<feature type="transmembrane region" description="Helical" evidence="8">
    <location>
        <begin position="441"/>
        <end position="463"/>
    </location>
</feature>
<dbReference type="PANTHER" id="PTHR48086">
    <property type="entry name" value="SODIUM/PROLINE SYMPORTER-RELATED"/>
    <property type="match status" value="1"/>
</dbReference>
<dbReference type="PANTHER" id="PTHR48086:SF8">
    <property type="entry name" value="MONOCARBOXYLIC ACID PERMEASE"/>
    <property type="match status" value="1"/>
</dbReference>